<feature type="region of interest" description="Disordered" evidence="1">
    <location>
        <begin position="157"/>
        <end position="195"/>
    </location>
</feature>
<dbReference type="Proteomes" id="UP000186607">
    <property type="component" value="Unassembled WGS sequence"/>
</dbReference>
<dbReference type="EMBL" id="MSTI01000115">
    <property type="protein sequence ID" value="OLV17072.1"/>
    <property type="molecule type" value="Genomic_DNA"/>
</dbReference>
<keyword evidence="3" id="KW-1185">Reference proteome</keyword>
<gene>
    <name evidence="2" type="ORF">BOO71_0010030</name>
</gene>
<dbReference type="RefSeq" id="WP_075834350.1">
    <property type="nucleotide sequence ID" value="NZ_MSTI01000115.1"/>
</dbReference>
<dbReference type="AlphaFoldDB" id="A0A1U7NVX8"/>
<organism evidence="2 3">
    <name type="scientific">Deinococcus marmoris</name>
    <dbReference type="NCBI Taxonomy" id="249408"/>
    <lineage>
        <taxon>Bacteria</taxon>
        <taxon>Thermotogati</taxon>
        <taxon>Deinococcota</taxon>
        <taxon>Deinococci</taxon>
        <taxon>Deinococcales</taxon>
        <taxon>Deinococcaceae</taxon>
        <taxon>Deinococcus</taxon>
    </lineage>
</organism>
<protein>
    <submittedName>
        <fullName evidence="2">Uncharacterized protein</fullName>
    </submittedName>
</protein>
<reference evidence="2 3" key="1">
    <citation type="submission" date="2017-01" db="EMBL/GenBank/DDBJ databases">
        <title>Genome Analysis of Deinococcus marmoris KOPRI26562.</title>
        <authorList>
            <person name="Kim J.H."/>
            <person name="Oh H.-M."/>
        </authorList>
    </citation>
    <scope>NUCLEOTIDE SEQUENCE [LARGE SCALE GENOMIC DNA]</scope>
    <source>
        <strain evidence="2 3">KOPRI26562</strain>
    </source>
</reference>
<proteinExistence type="predicted"/>
<sequence>MSLKDNFTADEWFKVMTGPGRAGAAVVAASPSGLTGLLAEAQAIANAVRESVSRDSRTPLMEAMAADLLGQPAARAPEQERARNVEDVKNQSLEGVRQAMWLVNAKTSAEDASAYREMLMLVAQRTAEAAKEGGFLGFGGEQVNDKERAVIEELRQLIGGQPTGSDEAGTITHETPPGASEVRPEPGPDGSGNSN</sequence>
<evidence type="ECO:0000313" key="2">
    <source>
        <dbReference type="EMBL" id="OLV17072.1"/>
    </source>
</evidence>
<name>A0A1U7NVX8_9DEIO</name>
<comment type="caution">
    <text evidence="2">The sequence shown here is derived from an EMBL/GenBank/DDBJ whole genome shotgun (WGS) entry which is preliminary data.</text>
</comment>
<evidence type="ECO:0000256" key="1">
    <source>
        <dbReference type="SAM" id="MobiDB-lite"/>
    </source>
</evidence>
<accession>A0A1U7NVX8</accession>
<dbReference type="OrthoDB" id="159745at2"/>
<evidence type="ECO:0000313" key="3">
    <source>
        <dbReference type="Proteomes" id="UP000186607"/>
    </source>
</evidence>
<dbReference type="STRING" id="249408.BOO71_0010030"/>